<evidence type="ECO:0000256" key="3">
    <source>
        <dbReference type="ARBA" id="ARBA00022679"/>
    </source>
</evidence>
<accession>A0AAE0QRE3</accession>
<feature type="domain" description="Reverse transcriptase" evidence="9">
    <location>
        <begin position="1"/>
        <end position="66"/>
    </location>
</feature>
<keyword evidence="5" id="KW-0540">Nuclease</keyword>
<evidence type="ECO:0000256" key="5">
    <source>
        <dbReference type="ARBA" id="ARBA00022722"/>
    </source>
</evidence>
<dbReference type="AlphaFoldDB" id="A0AAE0QRE3"/>
<comment type="caution">
    <text evidence="10">The sequence shown here is derived from an EMBL/GenBank/DDBJ whole genome shotgun (WGS) entry which is preliminary data.</text>
</comment>
<evidence type="ECO:0000259" key="9">
    <source>
        <dbReference type="PROSITE" id="PS50878"/>
    </source>
</evidence>
<evidence type="ECO:0000256" key="1">
    <source>
        <dbReference type="ARBA" id="ARBA00010879"/>
    </source>
</evidence>
<sequence length="157" mass="18631">MRSSKHSINRCVIAYIDDILIYFTSYDDHVHHIKTVLTQLLQHQLYAKAEKCEFHKDIITLLGYVICQRGVEMDSSKVNAVTDWPEPTTIKKLQRFLGFANFYCRFIHNYSSITNLLTALEEWHHWLEEAHHPFLVLTDHRNLKYLHNAKRLNPRQA</sequence>
<organism evidence="10 11">
    <name type="scientific">Hemibagrus guttatus</name>
    <dbReference type="NCBI Taxonomy" id="175788"/>
    <lineage>
        <taxon>Eukaryota</taxon>
        <taxon>Metazoa</taxon>
        <taxon>Chordata</taxon>
        <taxon>Craniata</taxon>
        <taxon>Vertebrata</taxon>
        <taxon>Euteleostomi</taxon>
        <taxon>Actinopterygii</taxon>
        <taxon>Neopterygii</taxon>
        <taxon>Teleostei</taxon>
        <taxon>Ostariophysi</taxon>
        <taxon>Siluriformes</taxon>
        <taxon>Bagridae</taxon>
        <taxon>Hemibagrus</taxon>
    </lineage>
</organism>
<keyword evidence="8" id="KW-0695">RNA-directed DNA polymerase</keyword>
<dbReference type="InterPro" id="IPR041373">
    <property type="entry name" value="RT_RNaseH"/>
</dbReference>
<dbReference type="GO" id="GO:0004523">
    <property type="term" value="F:RNA-DNA hybrid ribonuclease activity"/>
    <property type="evidence" value="ECO:0007669"/>
    <property type="project" value="UniProtKB-EC"/>
</dbReference>
<dbReference type="GO" id="GO:0003964">
    <property type="term" value="F:RNA-directed DNA polymerase activity"/>
    <property type="evidence" value="ECO:0007669"/>
    <property type="project" value="UniProtKB-KW"/>
</dbReference>
<dbReference type="SUPFAM" id="SSF56672">
    <property type="entry name" value="DNA/RNA polymerases"/>
    <property type="match status" value="1"/>
</dbReference>
<dbReference type="EC" id="3.1.26.4" evidence="2"/>
<dbReference type="PANTHER" id="PTHR37984">
    <property type="entry name" value="PROTEIN CBG26694"/>
    <property type="match status" value="1"/>
</dbReference>
<dbReference type="EMBL" id="JAUCMX010000011">
    <property type="protein sequence ID" value="KAK3530994.1"/>
    <property type="molecule type" value="Genomic_DNA"/>
</dbReference>
<evidence type="ECO:0000256" key="7">
    <source>
        <dbReference type="ARBA" id="ARBA00022801"/>
    </source>
</evidence>
<evidence type="ECO:0000256" key="6">
    <source>
        <dbReference type="ARBA" id="ARBA00022759"/>
    </source>
</evidence>
<dbReference type="Pfam" id="PF17917">
    <property type="entry name" value="RT_RNaseH"/>
    <property type="match status" value="1"/>
</dbReference>
<evidence type="ECO:0000313" key="10">
    <source>
        <dbReference type="EMBL" id="KAK3530994.1"/>
    </source>
</evidence>
<evidence type="ECO:0000256" key="2">
    <source>
        <dbReference type="ARBA" id="ARBA00012180"/>
    </source>
</evidence>
<evidence type="ECO:0000313" key="11">
    <source>
        <dbReference type="Proteomes" id="UP001274896"/>
    </source>
</evidence>
<comment type="similarity">
    <text evidence="1">Belongs to the beta type-B retroviral polymerase family. HERV class-II K(HML-2) pol subfamily.</text>
</comment>
<proteinExistence type="inferred from homology"/>
<name>A0AAE0QRE3_9TELE</name>
<protein>
    <recommendedName>
        <fullName evidence="2">ribonuclease H</fullName>
        <ecNumber evidence="2">3.1.26.4</ecNumber>
    </recommendedName>
</protein>
<evidence type="ECO:0000256" key="8">
    <source>
        <dbReference type="ARBA" id="ARBA00022918"/>
    </source>
</evidence>
<keyword evidence="7" id="KW-0378">Hydrolase</keyword>
<gene>
    <name evidence="10" type="ORF">QTP70_007850</name>
</gene>
<dbReference type="InterPro" id="IPR043128">
    <property type="entry name" value="Rev_trsase/Diguanyl_cyclase"/>
</dbReference>
<dbReference type="PROSITE" id="PS50878">
    <property type="entry name" value="RT_POL"/>
    <property type="match status" value="1"/>
</dbReference>
<dbReference type="InterPro" id="IPR043502">
    <property type="entry name" value="DNA/RNA_pol_sf"/>
</dbReference>
<reference evidence="10" key="1">
    <citation type="submission" date="2023-06" db="EMBL/GenBank/DDBJ databases">
        <title>Male Hemibagrus guttatus genome.</title>
        <authorList>
            <person name="Bian C."/>
        </authorList>
    </citation>
    <scope>NUCLEOTIDE SEQUENCE</scope>
    <source>
        <strain evidence="10">Male_cb2023</strain>
        <tissue evidence="10">Muscle</tissue>
    </source>
</reference>
<keyword evidence="3" id="KW-0808">Transferase</keyword>
<dbReference type="Pfam" id="PF00078">
    <property type="entry name" value="RVT_1"/>
    <property type="match status" value="1"/>
</dbReference>
<evidence type="ECO:0000256" key="4">
    <source>
        <dbReference type="ARBA" id="ARBA00022695"/>
    </source>
</evidence>
<dbReference type="PANTHER" id="PTHR37984:SF5">
    <property type="entry name" value="PROTEIN NYNRIN-LIKE"/>
    <property type="match status" value="1"/>
</dbReference>
<dbReference type="Proteomes" id="UP001274896">
    <property type="component" value="Unassembled WGS sequence"/>
</dbReference>
<keyword evidence="11" id="KW-1185">Reference proteome</keyword>
<keyword evidence="6" id="KW-0255">Endonuclease</keyword>
<keyword evidence="4" id="KW-0548">Nucleotidyltransferase</keyword>
<dbReference type="Gene3D" id="3.30.70.270">
    <property type="match status" value="2"/>
</dbReference>
<dbReference type="InterPro" id="IPR000477">
    <property type="entry name" value="RT_dom"/>
</dbReference>
<dbReference type="InterPro" id="IPR050951">
    <property type="entry name" value="Retrovirus_Pol_polyprotein"/>
</dbReference>